<dbReference type="PANTHER" id="PTHR30349:SF81">
    <property type="entry name" value="TYROSINE RECOMBINASE XERC"/>
    <property type="match status" value="1"/>
</dbReference>
<evidence type="ECO:0000256" key="3">
    <source>
        <dbReference type="ARBA" id="ARBA00023172"/>
    </source>
</evidence>
<dbReference type="GO" id="GO:0006310">
    <property type="term" value="P:DNA recombination"/>
    <property type="evidence" value="ECO:0007669"/>
    <property type="project" value="UniProtKB-KW"/>
</dbReference>
<dbReference type="EMBL" id="LAZR01013667">
    <property type="protein sequence ID" value="KKM20931.1"/>
    <property type="molecule type" value="Genomic_DNA"/>
</dbReference>
<keyword evidence="1" id="KW-0229">DNA integration</keyword>
<protein>
    <recommendedName>
        <fullName evidence="7">Tyr recombinase domain-containing protein</fullName>
    </recommendedName>
</protein>
<organism evidence="6">
    <name type="scientific">marine sediment metagenome</name>
    <dbReference type="NCBI Taxonomy" id="412755"/>
    <lineage>
        <taxon>unclassified sequences</taxon>
        <taxon>metagenomes</taxon>
        <taxon>ecological metagenomes</taxon>
    </lineage>
</organism>
<keyword evidence="2" id="KW-0238">DNA-binding</keyword>
<dbReference type="InterPro" id="IPR002104">
    <property type="entry name" value="Integrase_catalytic"/>
</dbReference>
<feature type="domain" description="Core-binding (CB)" evidence="5">
    <location>
        <begin position="1"/>
        <end position="86"/>
    </location>
</feature>
<dbReference type="PANTHER" id="PTHR30349">
    <property type="entry name" value="PHAGE INTEGRASE-RELATED"/>
    <property type="match status" value="1"/>
</dbReference>
<name>A0A0F9HZP3_9ZZZZ</name>
<dbReference type="Pfam" id="PF02899">
    <property type="entry name" value="Phage_int_SAM_1"/>
    <property type="match status" value="1"/>
</dbReference>
<comment type="caution">
    <text evidence="6">The sequence shown here is derived from an EMBL/GenBank/DDBJ whole genome shotgun (WGS) entry which is preliminary data.</text>
</comment>
<keyword evidence="3" id="KW-0233">DNA recombination</keyword>
<dbReference type="GO" id="GO:0015074">
    <property type="term" value="P:DNA integration"/>
    <property type="evidence" value="ECO:0007669"/>
    <property type="project" value="UniProtKB-KW"/>
</dbReference>
<evidence type="ECO:0000259" key="5">
    <source>
        <dbReference type="PROSITE" id="PS51900"/>
    </source>
</evidence>
<evidence type="ECO:0008006" key="7">
    <source>
        <dbReference type="Google" id="ProtNLM"/>
    </source>
</evidence>
<dbReference type="Pfam" id="PF00589">
    <property type="entry name" value="Phage_integrase"/>
    <property type="match status" value="1"/>
</dbReference>
<dbReference type="Gene3D" id="1.10.443.10">
    <property type="entry name" value="Intergrase catalytic core"/>
    <property type="match status" value="1"/>
</dbReference>
<evidence type="ECO:0000256" key="2">
    <source>
        <dbReference type="ARBA" id="ARBA00023125"/>
    </source>
</evidence>
<dbReference type="AlphaFoldDB" id="A0A0F9HZP3"/>
<evidence type="ECO:0000313" key="6">
    <source>
        <dbReference type="EMBL" id="KKM20931.1"/>
    </source>
</evidence>
<proteinExistence type="predicted"/>
<dbReference type="InterPro" id="IPR044068">
    <property type="entry name" value="CB"/>
</dbReference>
<dbReference type="SUPFAM" id="SSF56349">
    <property type="entry name" value="DNA breaking-rejoining enzymes"/>
    <property type="match status" value="1"/>
</dbReference>
<dbReference type="PROSITE" id="PS51900">
    <property type="entry name" value="CB"/>
    <property type="match status" value="1"/>
</dbReference>
<dbReference type="Gene3D" id="1.10.150.130">
    <property type="match status" value="1"/>
</dbReference>
<dbReference type="InterPro" id="IPR011010">
    <property type="entry name" value="DNA_brk_join_enz"/>
</dbReference>
<dbReference type="InterPro" id="IPR013762">
    <property type="entry name" value="Integrase-like_cat_sf"/>
</dbReference>
<evidence type="ECO:0000259" key="4">
    <source>
        <dbReference type="PROSITE" id="PS51898"/>
    </source>
</evidence>
<dbReference type="PROSITE" id="PS51898">
    <property type="entry name" value="TYR_RECOMBINASE"/>
    <property type="match status" value="1"/>
</dbReference>
<feature type="domain" description="Tyr recombinase" evidence="4">
    <location>
        <begin position="107"/>
        <end position="273"/>
    </location>
</feature>
<sequence>MFENAKAAFLQALRAKGVSPRTAVNYREAMDQLIGFLVSLDPALALEDIRPAHIRGFLAELRERGRCDNTVQCRFRALRTWFYFLEREGMVPSNPIKGVQAPIVHVHAVVPYTEDEVRRMMAAARHWPALALRDQMAIALLYNTGMRAGELCTLLVENVREGTVLVCGKGKRERWLGLEPVTARLLTTYRVGRDGRYVFGLSVTGLHQMIKRLAWRANVPHAHAHRFRDSYAVAFLENGGDLETLQTSLGHASIETTLRYVMYGRERRATEAQRKFAPFAQAG</sequence>
<dbReference type="InterPro" id="IPR050090">
    <property type="entry name" value="Tyrosine_recombinase_XerCD"/>
</dbReference>
<dbReference type="GO" id="GO:0003677">
    <property type="term" value="F:DNA binding"/>
    <property type="evidence" value="ECO:0007669"/>
    <property type="project" value="UniProtKB-KW"/>
</dbReference>
<dbReference type="InterPro" id="IPR010998">
    <property type="entry name" value="Integrase_recombinase_N"/>
</dbReference>
<reference evidence="6" key="1">
    <citation type="journal article" date="2015" name="Nature">
        <title>Complex archaea that bridge the gap between prokaryotes and eukaryotes.</title>
        <authorList>
            <person name="Spang A."/>
            <person name="Saw J.H."/>
            <person name="Jorgensen S.L."/>
            <person name="Zaremba-Niedzwiedzka K."/>
            <person name="Martijn J."/>
            <person name="Lind A.E."/>
            <person name="van Eijk R."/>
            <person name="Schleper C."/>
            <person name="Guy L."/>
            <person name="Ettema T.J."/>
        </authorList>
    </citation>
    <scope>NUCLEOTIDE SEQUENCE</scope>
</reference>
<dbReference type="InterPro" id="IPR004107">
    <property type="entry name" value="Integrase_SAM-like_N"/>
</dbReference>
<evidence type="ECO:0000256" key="1">
    <source>
        <dbReference type="ARBA" id="ARBA00022908"/>
    </source>
</evidence>
<gene>
    <name evidence="6" type="ORF">LCGC14_1640550</name>
</gene>
<accession>A0A0F9HZP3</accession>